<keyword evidence="2 5" id="KW-0812">Transmembrane</keyword>
<evidence type="ECO:0000313" key="7">
    <source>
        <dbReference type="EMBL" id="AUT62366.1"/>
    </source>
</evidence>
<reference evidence="7 8" key="1">
    <citation type="submission" date="2018-01" db="EMBL/GenBank/DDBJ databases">
        <title>Species boundaries and ecological features among Paraburkholderia terrae DSMZ17804T, P. hospita DSMZ17164T and P. caribensis DSMZ13236T.</title>
        <authorList>
            <person name="Pratama A.A."/>
        </authorList>
    </citation>
    <scope>NUCLEOTIDE SEQUENCE [LARGE SCALE GENOMIC DNA]</scope>
    <source>
        <strain evidence="7 8">DSM 17804</strain>
    </source>
</reference>
<dbReference type="Gene3D" id="3.30.750.24">
    <property type="entry name" value="STAS domain"/>
    <property type="match status" value="1"/>
</dbReference>
<proteinExistence type="predicted"/>
<dbReference type="Proteomes" id="UP000243502">
    <property type="component" value="Chromosome 2"/>
</dbReference>
<dbReference type="PROSITE" id="PS01130">
    <property type="entry name" value="SLC26A"/>
    <property type="match status" value="1"/>
</dbReference>
<dbReference type="GO" id="GO:0016020">
    <property type="term" value="C:membrane"/>
    <property type="evidence" value="ECO:0007669"/>
    <property type="project" value="UniProtKB-SubCell"/>
</dbReference>
<evidence type="ECO:0000256" key="1">
    <source>
        <dbReference type="ARBA" id="ARBA00004141"/>
    </source>
</evidence>
<keyword evidence="4 5" id="KW-0472">Membrane</keyword>
<evidence type="ECO:0000256" key="3">
    <source>
        <dbReference type="ARBA" id="ARBA00022989"/>
    </source>
</evidence>
<dbReference type="InterPro" id="IPR011547">
    <property type="entry name" value="SLC26A/SulP_dom"/>
</dbReference>
<evidence type="ECO:0000256" key="4">
    <source>
        <dbReference type="ARBA" id="ARBA00023136"/>
    </source>
</evidence>
<feature type="transmembrane region" description="Helical" evidence="5">
    <location>
        <begin position="78"/>
        <end position="96"/>
    </location>
</feature>
<feature type="domain" description="STAS" evidence="6">
    <location>
        <begin position="441"/>
        <end position="554"/>
    </location>
</feature>
<feature type="transmembrane region" description="Helical" evidence="5">
    <location>
        <begin position="212"/>
        <end position="239"/>
    </location>
</feature>
<evidence type="ECO:0000259" key="6">
    <source>
        <dbReference type="PROSITE" id="PS50801"/>
    </source>
</evidence>
<comment type="subcellular location">
    <subcellularLocation>
        <location evidence="1">Membrane</location>
        <topology evidence="1">Multi-pass membrane protein</topology>
    </subcellularLocation>
</comment>
<name>A0A2I8ES30_9BURK</name>
<feature type="transmembrane region" description="Helical" evidence="5">
    <location>
        <begin position="354"/>
        <end position="373"/>
    </location>
</feature>
<dbReference type="InterPro" id="IPR002645">
    <property type="entry name" value="STAS_dom"/>
</dbReference>
<protein>
    <submittedName>
        <fullName evidence="7">SulP family inorganic anion transporter</fullName>
    </submittedName>
</protein>
<dbReference type="GO" id="GO:0008271">
    <property type="term" value="F:secondary active sulfate transmembrane transporter activity"/>
    <property type="evidence" value="ECO:0007669"/>
    <property type="project" value="InterPro"/>
</dbReference>
<dbReference type="InterPro" id="IPR001902">
    <property type="entry name" value="SLC26A/SulP_fam"/>
</dbReference>
<dbReference type="EMBL" id="CP026112">
    <property type="protein sequence ID" value="AUT62366.1"/>
    <property type="molecule type" value="Genomic_DNA"/>
</dbReference>
<organism evidence="7 8">
    <name type="scientific">Paraburkholderia terrae</name>
    <dbReference type="NCBI Taxonomy" id="311230"/>
    <lineage>
        <taxon>Bacteria</taxon>
        <taxon>Pseudomonadati</taxon>
        <taxon>Pseudomonadota</taxon>
        <taxon>Betaproteobacteria</taxon>
        <taxon>Burkholderiales</taxon>
        <taxon>Burkholderiaceae</taxon>
        <taxon>Paraburkholderia</taxon>
    </lineage>
</organism>
<evidence type="ECO:0000256" key="5">
    <source>
        <dbReference type="SAM" id="Phobius"/>
    </source>
</evidence>
<accession>A0A2I8ES30</accession>
<feature type="transmembrane region" description="Helical" evidence="5">
    <location>
        <begin position="259"/>
        <end position="278"/>
    </location>
</feature>
<dbReference type="PROSITE" id="PS50801">
    <property type="entry name" value="STAS"/>
    <property type="match status" value="1"/>
</dbReference>
<dbReference type="SUPFAM" id="SSF52091">
    <property type="entry name" value="SpoIIaa-like"/>
    <property type="match status" value="1"/>
</dbReference>
<feature type="transmembrane region" description="Helical" evidence="5">
    <location>
        <begin position="28"/>
        <end position="49"/>
    </location>
</feature>
<evidence type="ECO:0000256" key="2">
    <source>
        <dbReference type="ARBA" id="ARBA00022692"/>
    </source>
</evidence>
<dbReference type="Pfam" id="PF00916">
    <property type="entry name" value="Sulfate_transp"/>
    <property type="match status" value="1"/>
</dbReference>
<dbReference type="PANTHER" id="PTHR11814">
    <property type="entry name" value="SULFATE TRANSPORTER"/>
    <property type="match status" value="1"/>
</dbReference>
<feature type="transmembrane region" description="Helical" evidence="5">
    <location>
        <begin position="55"/>
        <end position="71"/>
    </location>
</feature>
<dbReference type="AlphaFoldDB" id="A0A2I8ES30"/>
<dbReference type="NCBIfam" id="TIGR00815">
    <property type="entry name" value="sulP"/>
    <property type="match status" value="1"/>
</dbReference>
<feature type="transmembrane region" description="Helical" evidence="5">
    <location>
        <begin position="182"/>
        <end position="200"/>
    </location>
</feature>
<gene>
    <name evidence="7" type="ORF">C2L65_22335</name>
</gene>
<dbReference type="InterPro" id="IPR018045">
    <property type="entry name" value="S04_transporter_CS"/>
</dbReference>
<feature type="transmembrane region" description="Helical" evidence="5">
    <location>
        <begin position="108"/>
        <end position="129"/>
    </location>
</feature>
<dbReference type="OrthoDB" id="9177189at2"/>
<feature type="transmembrane region" description="Helical" evidence="5">
    <location>
        <begin position="328"/>
        <end position="348"/>
    </location>
</feature>
<dbReference type="KEGG" id="pter:C2L65_22335"/>
<dbReference type="RefSeq" id="WP_042316956.1">
    <property type="nucleotide sequence ID" value="NZ_CP026112.1"/>
</dbReference>
<sequence>MGHVASRLRIPVLDWMHGYRKDWIKPDLVAGVTAAAVVLPKALAYASVAGLPVEVGLYTAFVPMVIYALFGTSRPLSVSTSATLAILTAAALAQAVPGGETAALMRATATLTLLVGGMLALAALLRLGFVANFISDPVLTGFKAGIAVVIVLDQLPKLFGIHPEKGSFFHNVAALVMGIPHASWWTVAVGAATIAILVAFERFYPRAPAPLIAVACGIGAVVLLGLPAHGVGVVGHIPTGLPSVVMPDFSLIDALWKDAAGIALMSFTETVAAGRAFVGNGEPMPKANRELFATGLGNAAGAWLGAMPAGGGTSQTAVNRLAGARSQLAQLVTAAVTLGTMLLLAPLIGLMPHATLAAVVIVYSIGLFSPADFRAILRIRRTEFLWALVALAGVVLLGTLQGILVAIVVSLVALAHQVADPPVYVLRRKPGTHVFRPVSDEHPDDEAFPGLLVLRVEGRVFFANAEHIGQKLRPLIDAAQPKVLILEMSAVFDLEYTALKMLIEAEKKQRERGIAIWLVHLNPSVLAAVQLSSLGATLGQGRMFFNLEEALAAWQALHAPDAANGAANSASKKR</sequence>
<dbReference type="InterPro" id="IPR036513">
    <property type="entry name" value="STAS_dom_sf"/>
</dbReference>
<dbReference type="CDD" id="cd07042">
    <property type="entry name" value="STAS_SulP_like_sulfate_transporter"/>
    <property type="match status" value="1"/>
</dbReference>
<feature type="transmembrane region" description="Helical" evidence="5">
    <location>
        <begin position="385"/>
        <end position="414"/>
    </location>
</feature>
<dbReference type="Pfam" id="PF01740">
    <property type="entry name" value="STAS"/>
    <property type="match status" value="1"/>
</dbReference>
<keyword evidence="3 5" id="KW-1133">Transmembrane helix</keyword>
<feature type="transmembrane region" description="Helical" evidence="5">
    <location>
        <begin position="141"/>
        <end position="162"/>
    </location>
</feature>
<evidence type="ECO:0000313" key="8">
    <source>
        <dbReference type="Proteomes" id="UP000243502"/>
    </source>
</evidence>